<name>A0AAN9LXY9_CANGL</name>
<keyword evidence="4" id="KW-0496">Mitochondrion</keyword>
<keyword evidence="3" id="KW-0689">Ribosomal protein</keyword>
<evidence type="ECO:0000256" key="3">
    <source>
        <dbReference type="ARBA" id="ARBA00022980"/>
    </source>
</evidence>
<dbReference type="EMBL" id="JAYMYQ010000003">
    <property type="protein sequence ID" value="KAK7344217.1"/>
    <property type="molecule type" value="Genomic_DNA"/>
</dbReference>
<evidence type="ECO:0000256" key="2">
    <source>
        <dbReference type="ARBA" id="ARBA00022946"/>
    </source>
</evidence>
<evidence type="ECO:0000256" key="8">
    <source>
        <dbReference type="ARBA" id="ARBA00043031"/>
    </source>
</evidence>
<dbReference type="GO" id="GO:0005739">
    <property type="term" value="C:mitochondrion"/>
    <property type="evidence" value="ECO:0007669"/>
    <property type="project" value="UniProtKB-SubCell"/>
</dbReference>
<comment type="similarity">
    <text evidence="6">Belongs to the mitochondrion-specific ribosomal protein mL45 family.</text>
</comment>
<dbReference type="SUPFAM" id="SSF54427">
    <property type="entry name" value="NTF2-like"/>
    <property type="match status" value="1"/>
</dbReference>
<dbReference type="FunFam" id="3.10.450.240:FF:000006">
    <property type="entry name" value="Mitochondrial inner membrane translocase complex, subunit Tim44-related protein"/>
    <property type="match status" value="1"/>
</dbReference>
<dbReference type="Proteomes" id="UP001367508">
    <property type="component" value="Unassembled WGS sequence"/>
</dbReference>
<evidence type="ECO:0000256" key="5">
    <source>
        <dbReference type="ARBA" id="ARBA00023274"/>
    </source>
</evidence>
<comment type="caution">
    <text evidence="10">The sequence shown here is derived from an EMBL/GenBank/DDBJ whole genome shotgun (WGS) entry which is preliminary data.</text>
</comment>
<accession>A0AAN9LXY9</accession>
<dbReference type="AlphaFoldDB" id="A0AAN9LXY9"/>
<feature type="domain" description="Tim44-like" evidence="9">
    <location>
        <begin position="212"/>
        <end position="367"/>
    </location>
</feature>
<dbReference type="GO" id="GO:1990904">
    <property type="term" value="C:ribonucleoprotein complex"/>
    <property type="evidence" value="ECO:0007669"/>
    <property type="project" value="UniProtKB-KW"/>
</dbReference>
<dbReference type="InterPro" id="IPR051975">
    <property type="entry name" value="mtLSU_mL45"/>
</dbReference>
<evidence type="ECO:0000256" key="6">
    <source>
        <dbReference type="ARBA" id="ARBA00038073"/>
    </source>
</evidence>
<sequence length="371" mass="42055">MATDEFHIPRHTPCPSHPRSAFAGFRILNPISVLAGFIILNPIPVLIFEGCTNCNVSASKKLKMMTPFKRLQLVRTLYRSSQIGESSSYLLGSCKSYSSVLSNGSEGNFRSFHPHLLKGHDGFPLGGVKALTARSTMAAELSIFMNDKRMASTQAKGIKAPAQARPTGAQISMSSPGFIFEPYEPREKIPFWKRWFTRSGWRRTKNDIILEMKSAYAISKLRKSGYSKNQFYNEAANMYKEINTLIAIGDKKSLRKAVTEKMFSAIKNEIKSRETSWSKVYWEMIEPVVKIRTLRARLIGVDRKDLNKVFIQLTLEILTKQKFEAYDSKGSVIAGDKNKEVLVRDIWVFEKSMFHTGACWRLCGRISPKKS</sequence>
<dbReference type="Pfam" id="PF04280">
    <property type="entry name" value="Tim44"/>
    <property type="match status" value="1"/>
</dbReference>
<evidence type="ECO:0000313" key="10">
    <source>
        <dbReference type="EMBL" id="KAK7344217.1"/>
    </source>
</evidence>
<dbReference type="PANTHER" id="PTHR28554">
    <property type="entry name" value="39S RIBOSOMAL PROTEIN L45, MITOCHONDRIAL"/>
    <property type="match status" value="1"/>
</dbReference>
<dbReference type="GO" id="GO:0005840">
    <property type="term" value="C:ribosome"/>
    <property type="evidence" value="ECO:0007669"/>
    <property type="project" value="UniProtKB-KW"/>
</dbReference>
<dbReference type="PANTHER" id="PTHR28554:SF1">
    <property type="entry name" value="LARGE RIBOSOMAL SUBUNIT PROTEIN ML45"/>
    <property type="match status" value="1"/>
</dbReference>
<evidence type="ECO:0000259" key="9">
    <source>
        <dbReference type="SMART" id="SM00978"/>
    </source>
</evidence>
<dbReference type="InterPro" id="IPR007379">
    <property type="entry name" value="Tim44-like_dom"/>
</dbReference>
<evidence type="ECO:0000256" key="7">
    <source>
        <dbReference type="ARBA" id="ARBA00039448"/>
    </source>
</evidence>
<gene>
    <name evidence="10" type="ORF">VNO77_13576</name>
</gene>
<dbReference type="SMART" id="SM00978">
    <property type="entry name" value="Tim44"/>
    <property type="match status" value="1"/>
</dbReference>
<keyword evidence="2" id="KW-0809">Transit peptide</keyword>
<dbReference type="InterPro" id="IPR032710">
    <property type="entry name" value="NTF2-like_dom_sf"/>
</dbReference>
<keyword evidence="11" id="KW-1185">Reference proteome</keyword>
<evidence type="ECO:0000256" key="4">
    <source>
        <dbReference type="ARBA" id="ARBA00023128"/>
    </source>
</evidence>
<dbReference type="Gene3D" id="3.10.450.240">
    <property type="match status" value="1"/>
</dbReference>
<evidence type="ECO:0000256" key="1">
    <source>
        <dbReference type="ARBA" id="ARBA00004173"/>
    </source>
</evidence>
<comment type="subcellular location">
    <subcellularLocation>
        <location evidence="1">Mitochondrion</location>
    </subcellularLocation>
</comment>
<proteinExistence type="inferred from homology"/>
<keyword evidence="5" id="KW-0687">Ribonucleoprotein</keyword>
<evidence type="ECO:0000313" key="11">
    <source>
        <dbReference type="Proteomes" id="UP001367508"/>
    </source>
</evidence>
<reference evidence="10 11" key="1">
    <citation type="submission" date="2024-01" db="EMBL/GenBank/DDBJ databases">
        <title>The genomes of 5 underutilized Papilionoideae crops provide insights into root nodulation and disease resistanc.</title>
        <authorList>
            <person name="Jiang F."/>
        </authorList>
    </citation>
    <scope>NUCLEOTIDE SEQUENCE [LARGE SCALE GENOMIC DNA]</scope>
    <source>
        <strain evidence="10">LVBAO_FW01</strain>
        <tissue evidence="10">Leaves</tissue>
    </source>
</reference>
<organism evidence="10 11">
    <name type="scientific">Canavalia gladiata</name>
    <name type="common">Sword bean</name>
    <name type="synonym">Dolichos gladiatus</name>
    <dbReference type="NCBI Taxonomy" id="3824"/>
    <lineage>
        <taxon>Eukaryota</taxon>
        <taxon>Viridiplantae</taxon>
        <taxon>Streptophyta</taxon>
        <taxon>Embryophyta</taxon>
        <taxon>Tracheophyta</taxon>
        <taxon>Spermatophyta</taxon>
        <taxon>Magnoliopsida</taxon>
        <taxon>eudicotyledons</taxon>
        <taxon>Gunneridae</taxon>
        <taxon>Pentapetalae</taxon>
        <taxon>rosids</taxon>
        <taxon>fabids</taxon>
        <taxon>Fabales</taxon>
        <taxon>Fabaceae</taxon>
        <taxon>Papilionoideae</taxon>
        <taxon>50 kb inversion clade</taxon>
        <taxon>NPAAA clade</taxon>
        <taxon>indigoferoid/millettioid clade</taxon>
        <taxon>Phaseoleae</taxon>
        <taxon>Canavalia</taxon>
    </lineage>
</organism>
<protein>
    <recommendedName>
        <fullName evidence="7">Large ribosomal subunit protein mL45</fullName>
    </recommendedName>
    <alternativeName>
        <fullName evidence="8">39S ribosomal protein L45, mitochondrial</fullName>
    </alternativeName>
</protein>